<gene>
    <name evidence="1" type="ORF">RhiirA1_467350</name>
</gene>
<proteinExistence type="predicted"/>
<evidence type="ECO:0000313" key="2">
    <source>
        <dbReference type="Proteomes" id="UP000232688"/>
    </source>
</evidence>
<evidence type="ECO:0000313" key="1">
    <source>
        <dbReference type="EMBL" id="PKC60909.1"/>
    </source>
</evidence>
<reference evidence="1 2" key="2">
    <citation type="submission" date="2017-10" db="EMBL/GenBank/DDBJ databases">
        <title>Genome analyses suggest a sexual origin of heterokaryosis in a supposedly ancient asexual fungus.</title>
        <authorList>
            <person name="Corradi N."/>
            <person name="Sedzielewska K."/>
            <person name="Noel J."/>
            <person name="Charron P."/>
            <person name="Farinelli L."/>
            <person name="Marton T."/>
            <person name="Kruger M."/>
            <person name="Pelin A."/>
            <person name="Brachmann A."/>
            <person name="Corradi N."/>
        </authorList>
    </citation>
    <scope>NUCLEOTIDE SEQUENCE [LARGE SCALE GENOMIC DNA]</scope>
    <source>
        <strain evidence="1 2">A1</strain>
    </source>
</reference>
<dbReference type="InterPro" id="IPR015943">
    <property type="entry name" value="WD40/YVTN_repeat-like_dom_sf"/>
</dbReference>
<dbReference type="VEuPathDB" id="FungiDB:FUN_015114"/>
<protein>
    <submittedName>
        <fullName evidence="1">Uncharacterized protein</fullName>
    </submittedName>
</protein>
<dbReference type="VEuPathDB" id="FungiDB:RhiirFUN_005680"/>
<reference evidence="1 2" key="1">
    <citation type="submission" date="2017-10" db="EMBL/GenBank/DDBJ databases">
        <title>Extensive intraspecific genome diversity in a model arbuscular mycorrhizal fungus.</title>
        <authorList>
            <person name="Chen E.C.H."/>
            <person name="Morin E."/>
            <person name="Baudet D."/>
            <person name="Noel J."/>
            <person name="Ndikumana S."/>
            <person name="Charron P."/>
            <person name="St-Onge C."/>
            <person name="Giorgi J."/>
            <person name="Grigoriev I.V."/>
            <person name="Roux C."/>
            <person name="Martin F.M."/>
            <person name="Corradi N."/>
        </authorList>
    </citation>
    <scope>NUCLEOTIDE SEQUENCE [LARGE SCALE GENOMIC DNA]</scope>
    <source>
        <strain evidence="1 2">A1</strain>
    </source>
</reference>
<dbReference type="EMBL" id="LLXH01001070">
    <property type="protein sequence ID" value="PKC60909.1"/>
    <property type="molecule type" value="Genomic_DNA"/>
</dbReference>
<organism evidence="1 2">
    <name type="scientific">Rhizophagus irregularis</name>
    <dbReference type="NCBI Taxonomy" id="588596"/>
    <lineage>
        <taxon>Eukaryota</taxon>
        <taxon>Fungi</taxon>
        <taxon>Fungi incertae sedis</taxon>
        <taxon>Mucoromycota</taxon>
        <taxon>Glomeromycotina</taxon>
        <taxon>Glomeromycetes</taxon>
        <taxon>Glomerales</taxon>
        <taxon>Glomeraceae</taxon>
        <taxon>Rhizophagus</taxon>
    </lineage>
</organism>
<comment type="caution">
    <text evidence="1">The sequence shown here is derived from an EMBL/GenBank/DDBJ whole genome shotgun (WGS) entry which is preliminary data.</text>
</comment>
<sequence length="528" mass="62923">MSNISVIEINDDADKIDVDKNGDKIFTFDDINDEPHNGEPITRIEISPNEKYLVSFSKKDCSIVGWNIEDIDKVQLKFDQIVKRNYEIEILCVSDDKLLAYFKYDNINIIDMNNKDKEIALSFGSDINPRYFTFNLKGEFILYGSVLRYHRLHKIISIYSTQTKNNKWEFYLFSNDCIYEWNINTERNVKIFFNNKDKNKSETKNIGISSNEKFIFLKINDKIIVYSIELGITIASLDINDDIQLYNFINHTGLFLLPSVFYYTPDKEIKYCWNSKYKNRFNQTLFDDSTDEQTKFVFEKRVWKSKFYENMSKTKVIKCDDDDKKTYKHLNVHLFNPYMDTVSTLFQNATCNSKKELTESIENLIKWEIYADDDKIILKVFKKINIEWELFSMRIENYPYRTKYINIHHVLIVSSLFNINDIVILTTFGILIYTFSENNKSISLNYFYFMNFDHYRYEDKKYMEILQHNKRIFSKSTLPLPNYDSFRLNGWALDVINNKSSLLKYGVELLTVAIKEHKLELIDDIYKK</sequence>
<dbReference type="SUPFAM" id="SSF82171">
    <property type="entry name" value="DPP6 N-terminal domain-like"/>
    <property type="match status" value="1"/>
</dbReference>
<dbReference type="VEuPathDB" id="FungiDB:RhiirA1_467350"/>
<dbReference type="AlphaFoldDB" id="A0A2N0RC83"/>
<feature type="non-terminal residue" evidence="1">
    <location>
        <position position="528"/>
    </location>
</feature>
<name>A0A2N0RC83_9GLOM</name>
<accession>A0A2N0RC83</accession>
<dbReference type="Gene3D" id="2.130.10.10">
    <property type="entry name" value="YVTN repeat-like/Quinoprotein amine dehydrogenase"/>
    <property type="match status" value="1"/>
</dbReference>
<dbReference type="Proteomes" id="UP000232688">
    <property type="component" value="Unassembled WGS sequence"/>
</dbReference>